<dbReference type="Pfam" id="PF01266">
    <property type="entry name" value="DAO"/>
    <property type="match status" value="1"/>
</dbReference>
<feature type="region of interest" description="Disordered" evidence="1">
    <location>
        <begin position="1"/>
        <end position="23"/>
    </location>
</feature>
<dbReference type="Gene3D" id="3.30.9.10">
    <property type="entry name" value="D-Amino Acid Oxidase, subunit A, domain 2"/>
    <property type="match status" value="1"/>
</dbReference>
<evidence type="ECO:0000256" key="1">
    <source>
        <dbReference type="SAM" id="MobiDB-lite"/>
    </source>
</evidence>
<gene>
    <name evidence="3" type="ORF">EDD36DRAFT_442627</name>
</gene>
<reference evidence="3" key="1">
    <citation type="journal article" date="2022" name="bioRxiv">
        <title>Deciphering the potential niche of two novel black yeast fungi from a biological soil crust based on their genomes, phenotypes, and melanin regulation.</title>
        <authorList>
            <consortium name="DOE Joint Genome Institute"/>
            <person name="Carr E.C."/>
            <person name="Barton Q."/>
            <person name="Grambo S."/>
            <person name="Sullivan M."/>
            <person name="Renfro C.M."/>
            <person name="Kuo A."/>
            <person name="Pangilinan J."/>
            <person name="Lipzen A."/>
            <person name="Keymanesh K."/>
            <person name="Savage E."/>
            <person name="Barry K."/>
            <person name="Grigoriev I.V."/>
            <person name="Riekhof W.R."/>
            <person name="Harris S.S."/>
        </authorList>
    </citation>
    <scope>NUCLEOTIDE SEQUENCE</scope>
    <source>
        <strain evidence="3">JF 03-4F</strain>
    </source>
</reference>
<dbReference type="Proteomes" id="UP001203852">
    <property type="component" value="Unassembled WGS sequence"/>
</dbReference>
<dbReference type="PANTHER" id="PTHR13847:SF260">
    <property type="entry name" value="FAD DEPENDENT OXIDOREDUCTASE DOMAIN-CONTAINING PROTEIN"/>
    <property type="match status" value="1"/>
</dbReference>
<dbReference type="InterPro" id="IPR006076">
    <property type="entry name" value="FAD-dep_OxRdtase"/>
</dbReference>
<dbReference type="PANTHER" id="PTHR13847">
    <property type="entry name" value="SARCOSINE DEHYDROGENASE-RELATED"/>
    <property type="match status" value="1"/>
</dbReference>
<dbReference type="AlphaFoldDB" id="A0AAN6DTF9"/>
<dbReference type="InterPro" id="IPR036188">
    <property type="entry name" value="FAD/NAD-bd_sf"/>
</dbReference>
<accession>A0AAN6DTF9</accession>
<evidence type="ECO:0000259" key="2">
    <source>
        <dbReference type="Pfam" id="PF01266"/>
    </source>
</evidence>
<comment type="caution">
    <text evidence="3">The sequence shown here is derived from an EMBL/GenBank/DDBJ whole genome shotgun (WGS) entry which is preliminary data.</text>
</comment>
<proteinExistence type="predicted"/>
<protein>
    <submittedName>
        <fullName evidence="3">FAD dependent oxidoreductase-domain-containing protein</fullName>
    </submittedName>
</protein>
<dbReference type="Gene3D" id="3.50.50.60">
    <property type="entry name" value="FAD/NAD(P)-binding domain"/>
    <property type="match status" value="1"/>
</dbReference>
<evidence type="ECO:0000313" key="4">
    <source>
        <dbReference type="Proteomes" id="UP001203852"/>
    </source>
</evidence>
<evidence type="ECO:0000313" key="3">
    <source>
        <dbReference type="EMBL" id="KAI1610877.1"/>
    </source>
</evidence>
<sequence>MTGSWPETGPLSSGGKADSTGIPDIVERESNSDWAKRYGFPKKHGYSLSYWLRNVQNDLLFNHRTTAELPESADIVIIGSGMTGTLAAKHCLATWPNKRVVVLEARQFCSGATGRNAGHCKPDQWRGFREYERLFGTEQALKILQNEQQTWSDLVKYVKENDVDCDLWVGDTLDVPVTSQAADVAKDSFERFKAAGGIVDHIKVMQNPYEARKISRIKDAKACYAWPASTLYPWKLAAHVMRENISKGVNLQTHTTVTKVKSSSQSPRKWIVVCERGEIECSQVIHATNAYSSALEPSLRGVIKPIPHFCNEAIPPVGFDGNSALQNSYGVLLENGALITINHRGTVSDANLFGGSGPGQGDFLKWVEEHPEMCADDGLKSFPSVTKAVQEFTESQFSGWKNPSTDSKELYKDSWSGIIGLSADGVPWVGELPGLPGQWICAGHHGHGMARIFTAAPALIKLMNGTPWSETQIPDVYQITPARVKGLKQLIETGRIPSRL</sequence>
<organism evidence="3 4">
    <name type="scientific">Exophiala viscosa</name>
    <dbReference type="NCBI Taxonomy" id="2486360"/>
    <lineage>
        <taxon>Eukaryota</taxon>
        <taxon>Fungi</taxon>
        <taxon>Dikarya</taxon>
        <taxon>Ascomycota</taxon>
        <taxon>Pezizomycotina</taxon>
        <taxon>Eurotiomycetes</taxon>
        <taxon>Chaetothyriomycetidae</taxon>
        <taxon>Chaetothyriales</taxon>
        <taxon>Herpotrichiellaceae</taxon>
        <taxon>Exophiala</taxon>
    </lineage>
</organism>
<keyword evidence="4" id="KW-1185">Reference proteome</keyword>
<name>A0AAN6DTF9_9EURO</name>
<dbReference type="EMBL" id="MU404357">
    <property type="protein sequence ID" value="KAI1610877.1"/>
    <property type="molecule type" value="Genomic_DNA"/>
</dbReference>
<dbReference type="GO" id="GO:0005737">
    <property type="term" value="C:cytoplasm"/>
    <property type="evidence" value="ECO:0007669"/>
    <property type="project" value="TreeGrafter"/>
</dbReference>
<dbReference type="SUPFAM" id="SSF51905">
    <property type="entry name" value="FAD/NAD(P)-binding domain"/>
    <property type="match status" value="1"/>
</dbReference>
<feature type="domain" description="FAD dependent oxidoreductase" evidence="2">
    <location>
        <begin position="74"/>
        <end position="453"/>
    </location>
</feature>